<dbReference type="EMBL" id="LR778175">
    <property type="protein sequence ID" value="CAB1277622.1"/>
    <property type="molecule type" value="Genomic_DNA"/>
</dbReference>
<organism evidence="1 2">
    <name type="scientific">Candidatus Nitrosacidococcus tergens</name>
    <dbReference type="NCBI Taxonomy" id="553981"/>
    <lineage>
        <taxon>Bacteria</taxon>
        <taxon>Pseudomonadati</taxon>
        <taxon>Pseudomonadota</taxon>
        <taxon>Gammaproteobacteria</taxon>
        <taxon>Chromatiales</taxon>
        <taxon>Chromatiaceae</taxon>
        <taxon>Candidatus Nitrosacidococcus</taxon>
    </lineage>
</organism>
<reference evidence="1 2" key="1">
    <citation type="submission" date="2020-03" db="EMBL/GenBank/DDBJ databases">
        <authorList>
            <person name="Picone N."/>
        </authorList>
    </citation>
    <scope>NUCLEOTIDE SEQUENCE [LARGE SCALE GENOMIC DNA]</scope>
    <source>
        <strain evidence="1">NSCAC1</strain>
    </source>
</reference>
<sequence length="42" mass="5099">MQKLPLIALCLRRYSESVEDYQIRRICQIFITFKEEDVEPSH</sequence>
<evidence type="ECO:0000313" key="1">
    <source>
        <dbReference type="EMBL" id="CAB1277622.1"/>
    </source>
</evidence>
<dbReference type="KEGG" id="ntg:NSCAC_1762"/>
<keyword evidence="2" id="KW-1185">Reference proteome</keyword>
<gene>
    <name evidence="1" type="ORF">NSCAC_1762</name>
</gene>
<dbReference type="AlphaFoldDB" id="A0A7G1QC26"/>
<name>A0A7G1QC26_9GAMM</name>
<proteinExistence type="predicted"/>
<dbReference type="Proteomes" id="UP000516072">
    <property type="component" value="Chromosome"/>
</dbReference>
<protein>
    <submittedName>
        <fullName evidence="1">Uncharacterized protein</fullName>
    </submittedName>
</protein>
<evidence type="ECO:0000313" key="2">
    <source>
        <dbReference type="Proteomes" id="UP000516072"/>
    </source>
</evidence>
<accession>A0A7G1QC26</accession>